<dbReference type="InterPro" id="IPR011009">
    <property type="entry name" value="Kinase-like_dom_sf"/>
</dbReference>
<evidence type="ECO:0000256" key="11">
    <source>
        <dbReference type="SAM" id="MobiDB-lite"/>
    </source>
</evidence>
<comment type="catalytic activity">
    <reaction evidence="9">
        <text>L-tyrosyl-[protein] + ATP = O-phospho-L-tyrosyl-[protein] + ADP + H(+)</text>
        <dbReference type="Rhea" id="RHEA:10596"/>
        <dbReference type="Rhea" id="RHEA-COMP:10136"/>
        <dbReference type="Rhea" id="RHEA-COMP:20101"/>
        <dbReference type="ChEBI" id="CHEBI:15378"/>
        <dbReference type="ChEBI" id="CHEBI:30616"/>
        <dbReference type="ChEBI" id="CHEBI:46858"/>
        <dbReference type="ChEBI" id="CHEBI:61978"/>
        <dbReference type="ChEBI" id="CHEBI:456216"/>
        <dbReference type="EC" id="2.7.10.1"/>
    </reaction>
</comment>
<keyword evidence="6" id="KW-1133">Transmembrane helix</keyword>
<dbReference type="InterPro" id="IPR008266">
    <property type="entry name" value="Tyr_kinase_AS"/>
</dbReference>
<dbReference type="EMBL" id="CALNXK010000543">
    <property type="protein sequence ID" value="CAH3187448.1"/>
    <property type="molecule type" value="Genomic_DNA"/>
</dbReference>
<keyword evidence="7" id="KW-0472">Membrane</keyword>
<dbReference type="Pfam" id="PF07714">
    <property type="entry name" value="PK_Tyr_Ser-Thr"/>
    <property type="match status" value="1"/>
</dbReference>
<feature type="domain" description="Protein kinase" evidence="12">
    <location>
        <begin position="168"/>
        <end position="368"/>
    </location>
</feature>
<dbReference type="InterPro" id="IPR017441">
    <property type="entry name" value="Protein_kinase_ATP_BS"/>
</dbReference>
<evidence type="ECO:0000259" key="12">
    <source>
        <dbReference type="PROSITE" id="PS50011"/>
    </source>
</evidence>
<dbReference type="Gene3D" id="3.30.200.20">
    <property type="entry name" value="Phosphorylase Kinase, domain 1"/>
    <property type="match status" value="1"/>
</dbReference>
<evidence type="ECO:0000256" key="6">
    <source>
        <dbReference type="ARBA" id="ARBA00022989"/>
    </source>
</evidence>
<evidence type="ECO:0000256" key="10">
    <source>
        <dbReference type="PROSITE-ProRule" id="PRU10141"/>
    </source>
</evidence>
<dbReference type="PROSITE" id="PS50011">
    <property type="entry name" value="PROTEIN_KINASE_DOM"/>
    <property type="match status" value="1"/>
</dbReference>
<evidence type="ECO:0000313" key="14">
    <source>
        <dbReference type="Proteomes" id="UP001159405"/>
    </source>
</evidence>
<dbReference type="PROSITE" id="PS00107">
    <property type="entry name" value="PROTEIN_KINASE_ATP"/>
    <property type="match status" value="1"/>
</dbReference>
<dbReference type="InterPro" id="IPR050122">
    <property type="entry name" value="RTK"/>
</dbReference>
<evidence type="ECO:0000256" key="4">
    <source>
        <dbReference type="ARBA" id="ARBA00022741"/>
    </source>
</evidence>
<feature type="region of interest" description="Disordered" evidence="11">
    <location>
        <begin position="94"/>
        <end position="117"/>
    </location>
</feature>
<accession>A0ABN8S793</accession>
<gene>
    <name evidence="13" type="ORF">PLOB_00037547</name>
</gene>
<keyword evidence="14" id="KW-1185">Reference proteome</keyword>
<comment type="subcellular location">
    <subcellularLocation>
        <location evidence="1">Membrane</location>
        <topology evidence="1">Single-pass membrane protein</topology>
    </subcellularLocation>
</comment>
<evidence type="ECO:0000256" key="8">
    <source>
        <dbReference type="ARBA" id="ARBA00023170"/>
    </source>
</evidence>
<name>A0ABN8S793_9CNID</name>
<dbReference type="InterPro" id="IPR000719">
    <property type="entry name" value="Prot_kinase_dom"/>
</dbReference>
<evidence type="ECO:0000256" key="1">
    <source>
        <dbReference type="ARBA" id="ARBA00004167"/>
    </source>
</evidence>
<evidence type="ECO:0000313" key="13">
    <source>
        <dbReference type="EMBL" id="CAH3187448.1"/>
    </source>
</evidence>
<evidence type="ECO:0000256" key="9">
    <source>
        <dbReference type="ARBA" id="ARBA00051243"/>
    </source>
</evidence>
<sequence length="368" mass="41446">SILLKENQKSWEIDGERQRKSDNLLGDGEFGAVNKGSYRGQDGRIYDVTANRFEGEFCVHLSKERFRTSELPRPTPSDIPAKRTLKFRQPMTRACDSGKNTRTSVGQNNALEGERTKETGSLSSYVNLVLSTNFERNGNFDHDQVKYIYSILLKEKEESWEIASDRLRVSDVVLGEGEFGIVNKGSYRGQDGRIYDVAVKQLKDGTSMEDKNDLLSEIKMLKQAGRHPNIVSLVGVCTREEKILVVTELVPYGSLKNFLISKRIACVSGEASRYVNVRFGLNDRVLLKIAFQIALGMQFLEKKKCVHRDLSARNVFIGENLVAKVGDFGLARDISDYGIYTKISNVSTCRLGNRFKLHNFGTADIFNC</sequence>
<dbReference type="Gene3D" id="1.10.510.10">
    <property type="entry name" value="Transferase(Phosphotransferase) domain 1"/>
    <property type="match status" value="1"/>
</dbReference>
<dbReference type="Proteomes" id="UP001159405">
    <property type="component" value="Unassembled WGS sequence"/>
</dbReference>
<feature type="non-terminal residue" evidence="13">
    <location>
        <position position="1"/>
    </location>
</feature>
<dbReference type="InterPro" id="IPR001245">
    <property type="entry name" value="Ser-Thr/Tyr_kinase_cat_dom"/>
</dbReference>
<evidence type="ECO:0000256" key="2">
    <source>
        <dbReference type="ARBA" id="ARBA00022692"/>
    </source>
</evidence>
<comment type="caution">
    <text evidence="13">The sequence shown here is derived from an EMBL/GenBank/DDBJ whole genome shotgun (WGS) entry which is preliminary data.</text>
</comment>
<dbReference type="SUPFAM" id="SSF56112">
    <property type="entry name" value="Protein kinase-like (PK-like)"/>
    <property type="match status" value="1"/>
</dbReference>
<organism evidence="13 14">
    <name type="scientific">Porites lobata</name>
    <dbReference type="NCBI Taxonomy" id="104759"/>
    <lineage>
        <taxon>Eukaryota</taxon>
        <taxon>Metazoa</taxon>
        <taxon>Cnidaria</taxon>
        <taxon>Anthozoa</taxon>
        <taxon>Hexacorallia</taxon>
        <taxon>Scleractinia</taxon>
        <taxon>Fungiina</taxon>
        <taxon>Poritidae</taxon>
        <taxon>Porites</taxon>
    </lineage>
</organism>
<proteinExistence type="predicted"/>
<keyword evidence="8" id="KW-0675">Receptor</keyword>
<feature type="binding site" evidence="10">
    <location>
        <position position="200"/>
    </location>
    <ligand>
        <name>ATP</name>
        <dbReference type="ChEBI" id="CHEBI:30616"/>
    </ligand>
</feature>
<protein>
    <recommendedName>
        <fullName evidence="12">Protein kinase domain-containing protein</fullName>
    </recommendedName>
</protein>
<keyword evidence="2" id="KW-0812">Transmembrane</keyword>
<feature type="compositionally biased region" description="Polar residues" evidence="11">
    <location>
        <begin position="98"/>
        <end position="110"/>
    </location>
</feature>
<keyword evidence="4 10" id="KW-0547">Nucleotide-binding</keyword>
<evidence type="ECO:0000256" key="3">
    <source>
        <dbReference type="ARBA" id="ARBA00022729"/>
    </source>
</evidence>
<dbReference type="PROSITE" id="PS00109">
    <property type="entry name" value="PROTEIN_KINASE_TYR"/>
    <property type="match status" value="1"/>
</dbReference>
<evidence type="ECO:0000256" key="5">
    <source>
        <dbReference type="ARBA" id="ARBA00022840"/>
    </source>
</evidence>
<evidence type="ECO:0000256" key="7">
    <source>
        <dbReference type="ARBA" id="ARBA00023136"/>
    </source>
</evidence>
<keyword evidence="5 10" id="KW-0067">ATP-binding</keyword>
<dbReference type="PANTHER" id="PTHR24416:SF550">
    <property type="entry name" value="FIBROBLAST GROWTH FACTOR RECEPTOR HOMOLOG 1-RELATED"/>
    <property type="match status" value="1"/>
</dbReference>
<reference evidence="13 14" key="1">
    <citation type="submission" date="2022-05" db="EMBL/GenBank/DDBJ databases">
        <authorList>
            <consortium name="Genoscope - CEA"/>
            <person name="William W."/>
        </authorList>
    </citation>
    <scope>NUCLEOTIDE SEQUENCE [LARGE SCALE GENOMIC DNA]</scope>
</reference>
<keyword evidence="3" id="KW-0732">Signal</keyword>
<dbReference type="PANTHER" id="PTHR24416">
    <property type="entry name" value="TYROSINE-PROTEIN KINASE RECEPTOR"/>
    <property type="match status" value="1"/>
</dbReference>